<accession>F9EQZ9</accession>
<comment type="caution">
    <text evidence="1">The sequence shown here is derived from an EMBL/GenBank/DDBJ whole genome shotgun (WGS) entry which is preliminary data.</text>
</comment>
<keyword evidence="2" id="KW-1185">Reference proteome</keyword>
<reference evidence="1 2" key="1">
    <citation type="submission" date="2011-05" db="EMBL/GenBank/DDBJ databases">
        <authorList>
            <person name="Muzny D."/>
            <person name="Qin X."/>
            <person name="Deng J."/>
            <person name="Jiang H."/>
            <person name="Liu Y."/>
            <person name="Qu J."/>
            <person name="Song X.-Z."/>
            <person name="Zhang L."/>
            <person name="Thornton R."/>
            <person name="Coyle M."/>
            <person name="Francisco L."/>
            <person name="Jackson L."/>
            <person name="Javaid M."/>
            <person name="Korchina V."/>
            <person name="Kovar C."/>
            <person name="Mata R."/>
            <person name="Mathew T."/>
            <person name="Ngo R."/>
            <person name="Nguyen L."/>
            <person name="Nguyen N."/>
            <person name="Okwuonu G."/>
            <person name="Ongeri F."/>
            <person name="Pham C."/>
            <person name="Simmons D."/>
            <person name="Wilczek-Boney K."/>
            <person name="Hale W."/>
            <person name="Jakkamsetti A."/>
            <person name="Pham P."/>
            <person name="Ruth R."/>
            <person name="San Lucas F."/>
            <person name="Warren J."/>
            <person name="Zhang J."/>
            <person name="Zhao Z."/>
            <person name="Zhou C."/>
            <person name="Zhu D."/>
            <person name="Lee S."/>
            <person name="Bess C."/>
            <person name="Blankenburg K."/>
            <person name="Forbes L."/>
            <person name="Fu Q."/>
            <person name="Gubbala S."/>
            <person name="Hirani K."/>
            <person name="Jayaseelan J.C."/>
            <person name="Lara F."/>
            <person name="Munidasa M."/>
            <person name="Palculict T."/>
            <person name="Patil S."/>
            <person name="Pu L.-L."/>
            <person name="Saada N."/>
            <person name="Tang L."/>
            <person name="Weissenberger G."/>
            <person name="Zhu Y."/>
            <person name="Hemphill L."/>
            <person name="Shang Y."/>
            <person name="Youmans B."/>
            <person name="Ayvaz T."/>
            <person name="Ross M."/>
            <person name="Santibanez J."/>
            <person name="Aqrawi P."/>
            <person name="Gross S."/>
            <person name="Joshi V."/>
            <person name="Fowler G."/>
            <person name="Nazareth L."/>
            <person name="Reid J."/>
            <person name="Worley K."/>
            <person name="Petrosino J."/>
            <person name="Highlander S."/>
            <person name="Gibbs R."/>
        </authorList>
    </citation>
    <scope>NUCLEOTIDE SEQUENCE [LARGE SCALE GENOMIC DNA]</scope>
    <source>
        <strain evidence="1 2">ATCC 51191</strain>
    </source>
</reference>
<dbReference type="AlphaFoldDB" id="F9EQZ9"/>
<evidence type="ECO:0000313" key="2">
    <source>
        <dbReference type="Proteomes" id="UP000005392"/>
    </source>
</evidence>
<name>F9EQZ9_9FUSO</name>
<sequence length="39" mass="4639">MRKKSNAFISSILKPFAIRKIKTDIKLIEIIEFLFPLFK</sequence>
<gene>
    <name evidence="1" type="ORF">HMPREF9094_2354</name>
</gene>
<dbReference type="HOGENOM" id="CLU_3310227_0_0_0"/>
<dbReference type="Proteomes" id="UP000005392">
    <property type="component" value="Unassembled WGS sequence"/>
</dbReference>
<proteinExistence type="predicted"/>
<evidence type="ECO:0000313" key="1">
    <source>
        <dbReference type="EMBL" id="EGQ78619.1"/>
    </source>
</evidence>
<dbReference type="PATRIC" id="fig|997347.4.peg.2136"/>
<organism evidence="1 2">
    <name type="scientific">Fusobacterium animalis ATCC 51191</name>
    <dbReference type="NCBI Taxonomy" id="997347"/>
    <lineage>
        <taxon>Bacteria</taxon>
        <taxon>Fusobacteriati</taxon>
        <taxon>Fusobacteriota</taxon>
        <taxon>Fusobacteriia</taxon>
        <taxon>Fusobacteriales</taxon>
        <taxon>Fusobacteriaceae</taxon>
        <taxon>Fusobacterium</taxon>
    </lineage>
</organism>
<dbReference type="EMBL" id="AFQD01000482">
    <property type="protein sequence ID" value="EGQ78619.1"/>
    <property type="molecule type" value="Genomic_DNA"/>
</dbReference>
<protein>
    <submittedName>
        <fullName evidence="1">Uncharacterized protein</fullName>
    </submittedName>
</protein>